<feature type="domain" description="Protein kinase" evidence="8">
    <location>
        <begin position="19"/>
        <end position="294"/>
    </location>
</feature>
<dbReference type="Gene3D" id="3.30.200.20">
    <property type="entry name" value="Phosphorylase Kinase, domain 1"/>
    <property type="match status" value="1"/>
</dbReference>
<keyword evidence="4 5" id="KW-0067">ATP-binding</keyword>
<dbReference type="GO" id="GO:0004674">
    <property type="term" value="F:protein serine/threonine kinase activity"/>
    <property type="evidence" value="ECO:0007669"/>
    <property type="project" value="TreeGrafter"/>
</dbReference>
<dbReference type="GO" id="GO:0005524">
    <property type="term" value="F:ATP binding"/>
    <property type="evidence" value="ECO:0007669"/>
    <property type="project" value="UniProtKB-UniRule"/>
</dbReference>
<dbReference type="PROSITE" id="PS00107">
    <property type="entry name" value="PROTEIN_KINASE_ATP"/>
    <property type="match status" value="1"/>
</dbReference>
<dbReference type="Proteomes" id="UP000217289">
    <property type="component" value="Chromosome"/>
</dbReference>
<keyword evidence="7" id="KW-0472">Membrane</keyword>
<feature type="transmembrane region" description="Helical" evidence="7">
    <location>
        <begin position="347"/>
        <end position="368"/>
    </location>
</feature>
<keyword evidence="7" id="KW-0812">Transmembrane</keyword>
<dbReference type="InterPro" id="IPR008271">
    <property type="entry name" value="Ser/Thr_kinase_AS"/>
</dbReference>
<evidence type="ECO:0000313" key="9">
    <source>
        <dbReference type="EMBL" id="ATB29352.1"/>
    </source>
</evidence>
<dbReference type="AlphaFoldDB" id="A0A250IDW6"/>
<evidence type="ECO:0000256" key="4">
    <source>
        <dbReference type="ARBA" id="ARBA00022840"/>
    </source>
</evidence>
<keyword evidence="1" id="KW-0808">Transferase</keyword>
<keyword evidence="10" id="KW-1185">Reference proteome</keyword>
<protein>
    <recommendedName>
        <fullName evidence="8">Protein kinase domain-containing protein</fullName>
    </recommendedName>
</protein>
<dbReference type="CDD" id="cd14014">
    <property type="entry name" value="STKc_PknB_like"/>
    <property type="match status" value="1"/>
</dbReference>
<evidence type="ECO:0000256" key="7">
    <source>
        <dbReference type="SAM" id="Phobius"/>
    </source>
</evidence>
<dbReference type="RefSeq" id="WP_095977927.1">
    <property type="nucleotide sequence ID" value="NZ_CP022163.1"/>
</dbReference>
<gene>
    <name evidence="9" type="ORF">MEBOL_002801</name>
</gene>
<feature type="binding site" evidence="5">
    <location>
        <position position="46"/>
    </location>
    <ligand>
        <name>ATP</name>
        <dbReference type="ChEBI" id="CHEBI:30616"/>
    </ligand>
</feature>
<dbReference type="OrthoDB" id="5492792at2"/>
<keyword evidence="2 5" id="KW-0547">Nucleotide-binding</keyword>
<dbReference type="PROSITE" id="PS00108">
    <property type="entry name" value="PROTEIN_KINASE_ST"/>
    <property type="match status" value="1"/>
</dbReference>
<feature type="transmembrane region" description="Helical" evidence="7">
    <location>
        <begin position="21"/>
        <end position="36"/>
    </location>
</feature>
<proteinExistence type="predicted"/>
<name>A0A250IDW6_9BACT</name>
<dbReference type="KEGG" id="mbd:MEBOL_002801"/>
<dbReference type="PANTHER" id="PTHR43289">
    <property type="entry name" value="MITOGEN-ACTIVATED PROTEIN KINASE KINASE KINASE 20-RELATED"/>
    <property type="match status" value="1"/>
</dbReference>
<organism evidence="9 10">
    <name type="scientific">Melittangium boletus DSM 14713</name>
    <dbReference type="NCBI Taxonomy" id="1294270"/>
    <lineage>
        <taxon>Bacteria</taxon>
        <taxon>Pseudomonadati</taxon>
        <taxon>Myxococcota</taxon>
        <taxon>Myxococcia</taxon>
        <taxon>Myxococcales</taxon>
        <taxon>Cystobacterineae</taxon>
        <taxon>Archangiaceae</taxon>
        <taxon>Melittangium</taxon>
    </lineage>
</organism>
<reference evidence="9 10" key="1">
    <citation type="submission" date="2017-06" db="EMBL/GenBank/DDBJ databases">
        <authorList>
            <person name="Kim H.J."/>
            <person name="Triplett B.A."/>
        </authorList>
    </citation>
    <scope>NUCLEOTIDE SEQUENCE [LARGE SCALE GENOMIC DNA]</scope>
    <source>
        <strain evidence="9 10">DSM 14713</strain>
    </source>
</reference>
<dbReference type="Pfam" id="PF00069">
    <property type="entry name" value="Pkinase"/>
    <property type="match status" value="1"/>
</dbReference>
<dbReference type="InterPro" id="IPR017441">
    <property type="entry name" value="Protein_kinase_ATP_BS"/>
</dbReference>
<evidence type="ECO:0000256" key="2">
    <source>
        <dbReference type="ARBA" id="ARBA00022741"/>
    </source>
</evidence>
<accession>A0A250IDW6</accession>
<dbReference type="SUPFAM" id="SSF56112">
    <property type="entry name" value="Protein kinase-like (PK-like)"/>
    <property type="match status" value="1"/>
</dbReference>
<sequence>MRQPRHPNQLRPGHFVRDFRIVSRLGVGGFAFVFLVERGDQRYAMKMAARPVSAKDADRVDGWMRREVAAIERLNHPAFQPVLQWGRWPDERTGYSYFVTPYVRGRTFHVWRWRHRVSLHRAVGSLAVLAWTLEVLHARGVCHRDLKADNVLVGEESDVPFLIDFGSSHLPGALTLTEGIAPGTLYCQPPEVISFLCSGALRPGSRMPALPSADLYALGVLLYETLTDCRPFDSRLPLDQLLHAIATMTPVDPRTLEPSIPDALAELTLSLLEKDPQKRPPSAGAVRSSLEQWLAEAPDSGPWRELGKRPSERAWDVARPEGVELLEEAPGAVSAPLPSAHAEGAAWRRWLVVLALVLGGLGVGWMLLRMAHPPVWREDVLSEATAPASPVPSDKGTQPVPSSTRSETSLDSARPLPSRWCALLTGLLGVSAAQSLGCASVPKRQDPVDYLARCSAEARATPVTLNIKPKEHPAFFTNESGTPVSEESIEEGGAFNIKPGPVSADMLVIIQGEELYVKVMGTAETWPQRVYAVFDRLQMPDGRVYPICGVAIDGRHQYGIATWQKFAIPNRMVPVDVSRVDTSPGSVVLNDPRFEVVLQGPEGYAVPRVDWAPPDWR</sequence>
<keyword evidence="3" id="KW-0418">Kinase</keyword>
<evidence type="ECO:0000256" key="3">
    <source>
        <dbReference type="ARBA" id="ARBA00022777"/>
    </source>
</evidence>
<feature type="compositionally biased region" description="Polar residues" evidence="6">
    <location>
        <begin position="395"/>
        <end position="411"/>
    </location>
</feature>
<dbReference type="InterPro" id="IPR011009">
    <property type="entry name" value="Kinase-like_dom_sf"/>
</dbReference>
<dbReference type="InterPro" id="IPR000719">
    <property type="entry name" value="Prot_kinase_dom"/>
</dbReference>
<dbReference type="Gene3D" id="1.10.510.10">
    <property type="entry name" value="Transferase(Phosphotransferase) domain 1"/>
    <property type="match status" value="1"/>
</dbReference>
<dbReference type="EMBL" id="CP022163">
    <property type="protein sequence ID" value="ATB29352.1"/>
    <property type="molecule type" value="Genomic_DNA"/>
</dbReference>
<feature type="region of interest" description="Disordered" evidence="6">
    <location>
        <begin position="383"/>
        <end position="413"/>
    </location>
</feature>
<keyword evidence="7" id="KW-1133">Transmembrane helix</keyword>
<dbReference type="PANTHER" id="PTHR43289:SF34">
    <property type="entry name" value="SERINE_THREONINE-PROTEIN KINASE YBDM-RELATED"/>
    <property type="match status" value="1"/>
</dbReference>
<evidence type="ECO:0000259" key="8">
    <source>
        <dbReference type="PROSITE" id="PS50011"/>
    </source>
</evidence>
<dbReference type="PROSITE" id="PS50011">
    <property type="entry name" value="PROTEIN_KINASE_DOM"/>
    <property type="match status" value="1"/>
</dbReference>
<evidence type="ECO:0000256" key="6">
    <source>
        <dbReference type="SAM" id="MobiDB-lite"/>
    </source>
</evidence>
<evidence type="ECO:0000256" key="1">
    <source>
        <dbReference type="ARBA" id="ARBA00022679"/>
    </source>
</evidence>
<evidence type="ECO:0000313" key="10">
    <source>
        <dbReference type="Proteomes" id="UP000217289"/>
    </source>
</evidence>
<dbReference type="SMART" id="SM00220">
    <property type="entry name" value="S_TKc"/>
    <property type="match status" value="1"/>
</dbReference>
<evidence type="ECO:0000256" key="5">
    <source>
        <dbReference type="PROSITE-ProRule" id="PRU10141"/>
    </source>
</evidence>